<reference evidence="2" key="1">
    <citation type="submission" date="2020-11" db="EMBL/GenBank/DDBJ databases">
        <authorList>
            <consortium name="DOE Joint Genome Institute"/>
            <person name="Ahrendt S."/>
            <person name="Riley R."/>
            <person name="Andreopoulos W."/>
            <person name="Labutti K."/>
            <person name="Pangilinan J."/>
            <person name="Ruiz-Duenas F.J."/>
            <person name="Barrasa J.M."/>
            <person name="Sanchez-Garcia M."/>
            <person name="Camarero S."/>
            <person name="Miyauchi S."/>
            <person name="Serrano A."/>
            <person name="Linde D."/>
            <person name="Babiker R."/>
            <person name="Drula E."/>
            <person name="Ayuso-Fernandez I."/>
            <person name="Pacheco R."/>
            <person name="Padilla G."/>
            <person name="Ferreira P."/>
            <person name="Barriuso J."/>
            <person name="Kellner H."/>
            <person name="Castanera R."/>
            <person name="Alfaro M."/>
            <person name="Ramirez L."/>
            <person name="Pisabarro A.G."/>
            <person name="Kuo A."/>
            <person name="Tritt A."/>
            <person name="Lipzen A."/>
            <person name="He G."/>
            <person name="Yan M."/>
            <person name="Ng V."/>
            <person name="Cullen D."/>
            <person name="Martin F."/>
            <person name="Rosso M.-N."/>
            <person name="Henrissat B."/>
            <person name="Hibbett D."/>
            <person name="Martinez A.T."/>
            <person name="Grigoriev I.V."/>
        </authorList>
    </citation>
    <scope>NUCLEOTIDE SEQUENCE</scope>
    <source>
        <strain evidence="2">AH 40177</strain>
    </source>
</reference>
<keyword evidence="3" id="KW-1185">Reference proteome</keyword>
<proteinExistence type="predicted"/>
<feature type="region of interest" description="Disordered" evidence="1">
    <location>
        <begin position="132"/>
        <end position="156"/>
    </location>
</feature>
<evidence type="ECO:0000256" key="1">
    <source>
        <dbReference type="SAM" id="MobiDB-lite"/>
    </source>
</evidence>
<comment type="caution">
    <text evidence="2">The sequence shown here is derived from an EMBL/GenBank/DDBJ whole genome shotgun (WGS) entry which is preliminary data.</text>
</comment>
<accession>A0A9P5PQ24</accession>
<protein>
    <submittedName>
        <fullName evidence="2">Uncharacterized protein</fullName>
    </submittedName>
</protein>
<organism evidence="2 3">
    <name type="scientific">Rhodocollybia butyracea</name>
    <dbReference type="NCBI Taxonomy" id="206335"/>
    <lineage>
        <taxon>Eukaryota</taxon>
        <taxon>Fungi</taxon>
        <taxon>Dikarya</taxon>
        <taxon>Basidiomycota</taxon>
        <taxon>Agaricomycotina</taxon>
        <taxon>Agaricomycetes</taxon>
        <taxon>Agaricomycetidae</taxon>
        <taxon>Agaricales</taxon>
        <taxon>Marasmiineae</taxon>
        <taxon>Omphalotaceae</taxon>
        <taxon>Rhodocollybia</taxon>
    </lineage>
</organism>
<evidence type="ECO:0000313" key="2">
    <source>
        <dbReference type="EMBL" id="KAF9067314.1"/>
    </source>
</evidence>
<dbReference type="EMBL" id="JADNRY010000075">
    <property type="protein sequence ID" value="KAF9067314.1"/>
    <property type="molecule type" value="Genomic_DNA"/>
</dbReference>
<name>A0A9P5PQ24_9AGAR</name>
<evidence type="ECO:0000313" key="3">
    <source>
        <dbReference type="Proteomes" id="UP000772434"/>
    </source>
</evidence>
<dbReference type="Proteomes" id="UP000772434">
    <property type="component" value="Unassembled WGS sequence"/>
</dbReference>
<sequence length="192" mass="21723">MLSTASNMAGSFSFFDIRKLQSRATRPYDPLSHPADLVLFMIAIYKKSPDEIQLFIELLFRFVMSKINSQAAITEFIIFEEIEDYRAGNPKALASKLNSQIDFLRRQLGNDPQLAHSRLRDDPLANQCAAATNPHDRKLESSNSQHKPLSHGNHKDALNAPNYGAFASASNFELRDCRLYSAHNITIHQYPN</sequence>
<dbReference type="AlphaFoldDB" id="A0A9P5PQ24"/>
<gene>
    <name evidence="2" type="ORF">BDP27DRAFT_1403892</name>
</gene>